<accession>A0A6G1CVZ3</accession>
<gene>
    <name evidence="3" type="ORF">E2562_033026</name>
</gene>
<protein>
    <recommendedName>
        <fullName evidence="2">Peptidase A1 domain-containing protein</fullName>
    </recommendedName>
</protein>
<dbReference type="PANTHER" id="PTHR13683">
    <property type="entry name" value="ASPARTYL PROTEASES"/>
    <property type="match status" value="1"/>
</dbReference>
<dbReference type="PROSITE" id="PS51767">
    <property type="entry name" value="PEPTIDASE_A1"/>
    <property type="match status" value="1"/>
</dbReference>
<dbReference type="OrthoDB" id="682182at2759"/>
<proteinExistence type="inferred from homology"/>
<dbReference type="GO" id="GO:0004190">
    <property type="term" value="F:aspartic-type endopeptidase activity"/>
    <property type="evidence" value="ECO:0007669"/>
    <property type="project" value="InterPro"/>
</dbReference>
<organism evidence="3 4">
    <name type="scientific">Oryza meyeriana var. granulata</name>
    <dbReference type="NCBI Taxonomy" id="110450"/>
    <lineage>
        <taxon>Eukaryota</taxon>
        <taxon>Viridiplantae</taxon>
        <taxon>Streptophyta</taxon>
        <taxon>Embryophyta</taxon>
        <taxon>Tracheophyta</taxon>
        <taxon>Spermatophyta</taxon>
        <taxon>Magnoliopsida</taxon>
        <taxon>Liliopsida</taxon>
        <taxon>Poales</taxon>
        <taxon>Poaceae</taxon>
        <taxon>BOP clade</taxon>
        <taxon>Oryzoideae</taxon>
        <taxon>Oryzeae</taxon>
        <taxon>Oryzinae</taxon>
        <taxon>Oryza</taxon>
        <taxon>Oryza meyeriana</taxon>
    </lineage>
</organism>
<dbReference type="InterPro" id="IPR033121">
    <property type="entry name" value="PEPTIDASE_A1"/>
</dbReference>
<comment type="caution">
    <text evidence="3">The sequence shown here is derived from an EMBL/GenBank/DDBJ whole genome shotgun (WGS) entry which is preliminary data.</text>
</comment>
<dbReference type="Pfam" id="PF14543">
    <property type="entry name" value="TAXi_N"/>
    <property type="match status" value="1"/>
</dbReference>
<evidence type="ECO:0000313" key="3">
    <source>
        <dbReference type="EMBL" id="KAF0904262.1"/>
    </source>
</evidence>
<dbReference type="GO" id="GO:0006508">
    <property type="term" value="P:proteolysis"/>
    <property type="evidence" value="ECO:0007669"/>
    <property type="project" value="InterPro"/>
</dbReference>
<reference evidence="3 4" key="1">
    <citation type="submission" date="2019-11" db="EMBL/GenBank/DDBJ databases">
        <title>Whole genome sequence of Oryza granulata.</title>
        <authorList>
            <person name="Li W."/>
        </authorList>
    </citation>
    <scope>NUCLEOTIDE SEQUENCE [LARGE SCALE GENOMIC DNA]</scope>
    <source>
        <strain evidence="4">cv. Menghai</strain>
        <tissue evidence="3">Leaf</tissue>
    </source>
</reference>
<evidence type="ECO:0000256" key="1">
    <source>
        <dbReference type="ARBA" id="ARBA00007447"/>
    </source>
</evidence>
<dbReference type="AlphaFoldDB" id="A0A6G1CVZ3"/>
<dbReference type="InterPro" id="IPR001461">
    <property type="entry name" value="Aspartic_peptidase_A1"/>
</dbReference>
<comment type="similarity">
    <text evidence="1">Belongs to the peptidase A1 family.</text>
</comment>
<sequence length="356" mass="37374">MLEVATEFTFLAPAAYAALRDDFRKEMAEYPPAPPFRVLDTCYNFTGLSRFSVSGVTLKFTGGTELELDVRQMMYFTNPSDMFSVGCLAFAAAPLPAFPVSIIGTLAQMSTEVVYDVRGGRVGFMPGSDDVAPALALASGGVTIPTTGTPVPSARGFHEYTVVVSYGTPAQQLPMALTTGLGISLVRCTTCRSGAPCDDLAFDPSRSSAFTPVPCGSPDCRSSCSGTTSTCPLMVPFLASAVVQGVLTLSPSASVHDFTFGCWTRDATVAPLVNSPALRNHYVVELAGVSLGGRDLPIPPAAVSATNATVLDTALSFTYLKPSVHGLLRDAFRREMALYPPAPPFGGLTGKPEVAL</sequence>
<feature type="domain" description="Peptidase A1" evidence="2">
    <location>
        <begin position="1"/>
        <end position="125"/>
    </location>
</feature>
<dbReference type="SUPFAM" id="SSF50630">
    <property type="entry name" value="Acid proteases"/>
    <property type="match status" value="2"/>
</dbReference>
<dbReference type="InterPro" id="IPR032799">
    <property type="entry name" value="TAXi_C"/>
</dbReference>
<dbReference type="InterPro" id="IPR021109">
    <property type="entry name" value="Peptidase_aspartic_dom_sf"/>
</dbReference>
<keyword evidence="4" id="KW-1185">Reference proteome</keyword>
<dbReference type="InterPro" id="IPR032861">
    <property type="entry name" value="TAXi_N"/>
</dbReference>
<dbReference type="PANTHER" id="PTHR13683:SF638">
    <property type="entry name" value="ASPARTIC PROTEINASE NEPENTHESIN-2"/>
    <property type="match status" value="1"/>
</dbReference>
<evidence type="ECO:0000313" key="4">
    <source>
        <dbReference type="Proteomes" id="UP000479710"/>
    </source>
</evidence>
<dbReference type="EMBL" id="SPHZ02000008">
    <property type="protein sequence ID" value="KAF0904262.1"/>
    <property type="molecule type" value="Genomic_DNA"/>
</dbReference>
<dbReference type="Pfam" id="PF14541">
    <property type="entry name" value="TAXi_C"/>
    <property type="match status" value="2"/>
</dbReference>
<dbReference type="Proteomes" id="UP000479710">
    <property type="component" value="Unassembled WGS sequence"/>
</dbReference>
<evidence type="ECO:0000259" key="2">
    <source>
        <dbReference type="PROSITE" id="PS51767"/>
    </source>
</evidence>
<name>A0A6G1CVZ3_9ORYZ</name>
<dbReference type="Gene3D" id="2.40.70.10">
    <property type="entry name" value="Acid Proteases"/>
    <property type="match status" value="3"/>
</dbReference>